<dbReference type="Pfam" id="PF11697">
    <property type="entry name" value="DUF3293"/>
    <property type="match status" value="1"/>
</dbReference>
<name>A0A382DBJ1_9ZZZZ</name>
<organism evidence="1">
    <name type="scientific">marine metagenome</name>
    <dbReference type="NCBI Taxonomy" id="408172"/>
    <lineage>
        <taxon>unclassified sequences</taxon>
        <taxon>metagenomes</taxon>
        <taxon>ecological metagenomes</taxon>
    </lineage>
</organism>
<feature type="non-terminal residue" evidence="1">
    <location>
        <position position="75"/>
    </location>
</feature>
<gene>
    <name evidence="1" type="ORF">METZ01_LOCUS187847</name>
</gene>
<dbReference type="InterPro" id="IPR021710">
    <property type="entry name" value="DUF3293"/>
</dbReference>
<proteinExistence type="predicted"/>
<protein>
    <recommendedName>
        <fullName evidence="2">DUF3293 domain-containing protein</fullName>
    </recommendedName>
</protein>
<dbReference type="EMBL" id="UINC01038252">
    <property type="protein sequence ID" value="SVB34993.1"/>
    <property type="molecule type" value="Genomic_DNA"/>
</dbReference>
<reference evidence="1" key="1">
    <citation type="submission" date="2018-05" db="EMBL/GenBank/DDBJ databases">
        <authorList>
            <person name="Lanie J.A."/>
            <person name="Ng W.-L."/>
            <person name="Kazmierczak K.M."/>
            <person name="Andrzejewski T.M."/>
            <person name="Davidsen T.M."/>
            <person name="Wayne K.J."/>
            <person name="Tettelin H."/>
            <person name="Glass J.I."/>
            <person name="Rusch D."/>
            <person name="Podicherti R."/>
            <person name="Tsui H.-C.T."/>
            <person name="Winkler M.E."/>
        </authorList>
    </citation>
    <scope>NUCLEOTIDE SEQUENCE</scope>
</reference>
<evidence type="ECO:0000313" key="1">
    <source>
        <dbReference type="EMBL" id="SVB34993.1"/>
    </source>
</evidence>
<accession>A0A382DBJ1</accession>
<dbReference type="AlphaFoldDB" id="A0A382DBJ1"/>
<evidence type="ECO:0008006" key="2">
    <source>
        <dbReference type="Google" id="ProtNLM"/>
    </source>
</evidence>
<sequence>MMLKIGEQSDDARILPASFNTDCGAFITAWNPGSNILKDADNDDRQAALLSEIEMRRLNYLVGYGERENWREYSY</sequence>